<dbReference type="InterPro" id="IPR009057">
    <property type="entry name" value="Homeodomain-like_sf"/>
</dbReference>
<keyword evidence="5" id="KW-1185">Reference proteome</keyword>
<feature type="DNA-binding region" description="H-T-H motif" evidence="2">
    <location>
        <begin position="46"/>
        <end position="65"/>
    </location>
</feature>
<dbReference type="GO" id="GO:0000976">
    <property type="term" value="F:transcription cis-regulatory region binding"/>
    <property type="evidence" value="ECO:0007669"/>
    <property type="project" value="TreeGrafter"/>
</dbReference>
<protein>
    <submittedName>
        <fullName evidence="4">TetR/AcrR family transcriptional regulator</fullName>
    </submittedName>
</protein>
<evidence type="ECO:0000259" key="3">
    <source>
        <dbReference type="PROSITE" id="PS50977"/>
    </source>
</evidence>
<sequence>MDPERAARLDNIRTPRGRYAKGVVRRNQILSVALEVFATLGEKGALIKEIADRMGMSQAGVLRYFGSREGLLIWALAERDRLAKERIAEESYGDPISPMAATLRRSSDVAGLVRLYVSMAAASGYPDHPARDFFEVRNGDILIALREGLGELQREGRMRADLDPDAIARLALAAADGIQHQWLLDPTVDMGGVIDTIVALVVDTAEPRAAKQETAAEA</sequence>
<dbReference type="InterPro" id="IPR050109">
    <property type="entry name" value="HTH-type_TetR-like_transc_reg"/>
</dbReference>
<name>A0AA41Q7X1_9ACTN</name>
<dbReference type="SUPFAM" id="SSF48498">
    <property type="entry name" value="Tetracyclin repressor-like, C-terminal domain"/>
    <property type="match status" value="1"/>
</dbReference>
<evidence type="ECO:0000256" key="2">
    <source>
        <dbReference type="PROSITE-ProRule" id="PRU00335"/>
    </source>
</evidence>
<dbReference type="SUPFAM" id="SSF46689">
    <property type="entry name" value="Homeodomain-like"/>
    <property type="match status" value="1"/>
</dbReference>
<dbReference type="Gene3D" id="1.10.357.10">
    <property type="entry name" value="Tetracycline Repressor, domain 2"/>
    <property type="match status" value="1"/>
</dbReference>
<dbReference type="PRINTS" id="PR00455">
    <property type="entry name" value="HTHTETR"/>
</dbReference>
<evidence type="ECO:0000256" key="1">
    <source>
        <dbReference type="ARBA" id="ARBA00023125"/>
    </source>
</evidence>
<proteinExistence type="predicted"/>
<dbReference type="PANTHER" id="PTHR30055">
    <property type="entry name" value="HTH-TYPE TRANSCRIPTIONAL REGULATOR RUTR"/>
    <property type="match status" value="1"/>
</dbReference>
<evidence type="ECO:0000313" key="4">
    <source>
        <dbReference type="EMBL" id="MCF2532386.1"/>
    </source>
</evidence>
<keyword evidence="1 2" id="KW-0238">DNA-binding</keyword>
<dbReference type="GO" id="GO:0003700">
    <property type="term" value="F:DNA-binding transcription factor activity"/>
    <property type="evidence" value="ECO:0007669"/>
    <property type="project" value="TreeGrafter"/>
</dbReference>
<dbReference type="PROSITE" id="PS50977">
    <property type="entry name" value="HTH_TETR_2"/>
    <property type="match status" value="1"/>
</dbReference>
<dbReference type="InterPro" id="IPR001647">
    <property type="entry name" value="HTH_TetR"/>
</dbReference>
<dbReference type="Pfam" id="PF00440">
    <property type="entry name" value="TetR_N"/>
    <property type="match status" value="1"/>
</dbReference>
<feature type="domain" description="HTH tetR-type" evidence="3">
    <location>
        <begin position="23"/>
        <end position="83"/>
    </location>
</feature>
<gene>
    <name evidence="4" type="ORF">LZ495_34950</name>
</gene>
<accession>A0AA41Q7X1</accession>
<reference evidence="4" key="1">
    <citation type="submission" date="2022-01" db="EMBL/GenBank/DDBJ databases">
        <title>Genome-Based Taxonomic Classification of the Phylum Actinobacteria.</title>
        <authorList>
            <person name="Gao Y."/>
        </authorList>
    </citation>
    <scope>NUCLEOTIDE SEQUENCE</scope>
    <source>
        <strain evidence="4">KLBMP 8922</strain>
    </source>
</reference>
<comment type="caution">
    <text evidence="4">The sequence shown here is derived from an EMBL/GenBank/DDBJ whole genome shotgun (WGS) entry which is preliminary data.</text>
</comment>
<dbReference type="EMBL" id="JAKFHA010000033">
    <property type="protein sequence ID" value="MCF2532386.1"/>
    <property type="molecule type" value="Genomic_DNA"/>
</dbReference>
<evidence type="ECO:0000313" key="5">
    <source>
        <dbReference type="Proteomes" id="UP001165378"/>
    </source>
</evidence>
<dbReference type="Proteomes" id="UP001165378">
    <property type="component" value="Unassembled WGS sequence"/>
</dbReference>
<organism evidence="4 5">
    <name type="scientific">Yinghuangia soli</name>
    <dbReference type="NCBI Taxonomy" id="2908204"/>
    <lineage>
        <taxon>Bacteria</taxon>
        <taxon>Bacillati</taxon>
        <taxon>Actinomycetota</taxon>
        <taxon>Actinomycetes</taxon>
        <taxon>Kitasatosporales</taxon>
        <taxon>Streptomycetaceae</taxon>
        <taxon>Yinghuangia</taxon>
    </lineage>
</organism>
<dbReference type="PANTHER" id="PTHR30055:SF226">
    <property type="entry name" value="HTH-TYPE TRANSCRIPTIONAL REGULATOR PKSA"/>
    <property type="match status" value="1"/>
</dbReference>
<dbReference type="RefSeq" id="WP_235057165.1">
    <property type="nucleotide sequence ID" value="NZ_JAKFHA010000033.1"/>
</dbReference>
<dbReference type="InterPro" id="IPR036271">
    <property type="entry name" value="Tet_transcr_reg_TetR-rel_C_sf"/>
</dbReference>
<dbReference type="AlphaFoldDB" id="A0AA41Q7X1"/>